<dbReference type="SUPFAM" id="SSF56784">
    <property type="entry name" value="HAD-like"/>
    <property type="match status" value="1"/>
</dbReference>
<dbReference type="OrthoDB" id="755951at2759"/>
<dbReference type="InterPro" id="IPR003337">
    <property type="entry name" value="Trehalose_PPase"/>
</dbReference>
<dbReference type="PANTHER" id="PTHR10788:SF130">
    <property type="entry name" value="ALPHA,ALPHA-TREHALOSE-PHOSPHATE SYNTHASE [UDP-FORMING] 1"/>
    <property type="match status" value="1"/>
</dbReference>
<dbReference type="Proteomes" id="UP000295252">
    <property type="component" value="Chromosome VII"/>
</dbReference>
<dbReference type="STRING" id="49390.A0A068UCR0"/>
<protein>
    <recommendedName>
        <fullName evidence="5">Trehalose 6-phosphate phosphatase</fullName>
    </recommendedName>
</protein>
<organism evidence="3 4">
    <name type="scientific">Coffea canephora</name>
    <name type="common">Robusta coffee</name>
    <dbReference type="NCBI Taxonomy" id="49390"/>
    <lineage>
        <taxon>Eukaryota</taxon>
        <taxon>Viridiplantae</taxon>
        <taxon>Streptophyta</taxon>
        <taxon>Embryophyta</taxon>
        <taxon>Tracheophyta</taxon>
        <taxon>Spermatophyta</taxon>
        <taxon>Magnoliopsida</taxon>
        <taxon>eudicotyledons</taxon>
        <taxon>Gunneridae</taxon>
        <taxon>Pentapetalae</taxon>
        <taxon>asterids</taxon>
        <taxon>lamiids</taxon>
        <taxon>Gentianales</taxon>
        <taxon>Rubiaceae</taxon>
        <taxon>Ixoroideae</taxon>
        <taxon>Gardenieae complex</taxon>
        <taxon>Bertiereae - Coffeeae clade</taxon>
        <taxon>Coffeeae</taxon>
        <taxon>Coffea</taxon>
    </lineage>
</organism>
<dbReference type="InterPro" id="IPR001830">
    <property type="entry name" value="Glyco_trans_20"/>
</dbReference>
<evidence type="ECO:0000256" key="2">
    <source>
        <dbReference type="SAM" id="MobiDB-lite"/>
    </source>
</evidence>
<dbReference type="PANTHER" id="PTHR10788">
    <property type="entry name" value="TREHALOSE-6-PHOSPHATE SYNTHASE"/>
    <property type="match status" value="1"/>
</dbReference>
<evidence type="ECO:0000313" key="4">
    <source>
        <dbReference type="Proteomes" id="UP000295252"/>
    </source>
</evidence>
<dbReference type="GO" id="GO:0003825">
    <property type="term" value="F:alpha,alpha-trehalose-phosphate synthase (UDP-forming) activity"/>
    <property type="evidence" value="ECO:0007669"/>
    <property type="project" value="TreeGrafter"/>
</dbReference>
<dbReference type="GO" id="GO:0004805">
    <property type="term" value="F:trehalose-phosphatase activity"/>
    <property type="evidence" value="ECO:0007669"/>
    <property type="project" value="TreeGrafter"/>
</dbReference>
<dbReference type="InParanoid" id="A0A068UCR0"/>
<dbReference type="InterPro" id="IPR036412">
    <property type="entry name" value="HAD-like_sf"/>
</dbReference>
<dbReference type="Gramene" id="CDP06057">
    <property type="protein sequence ID" value="CDP06057"/>
    <property type="gene ID" value="GSCOC_T00021410001"/>
</dbReference>
<dbReference type="CDD" id="cd01627">
    <property type="entry name" value="HAD_TPP"/>
    <property type="match status" value="1"/>
</dbReference>
<dbReference type="OMA" id="NENANWW"/>
<gene>
    <name evidence="3" type="ORF">GSCOC_T00021410001</name>
</gene>
<dbReference type="InterPro" id="IPR023214">
    <property type="entry name" value="HAD_sf"/>
</dbReference>
<name>A0A068UCR0_COFCA</name>
<keyword evidence="4" id="KW-1185">Reference proteome</keyword>
<feature type="region of interest" description="Disordered" evidence="2">
    <location>
        <begin position="312"/>
        <end position="350"/>
    </location>
</feature>
<evidence type="ECO:0008006" key="5">
    <source>
        <dbReference type="Google" id="ProtNLM"/>
    </source>
</evidence>
<reference evidence="4" key="1">
    <citation type="journal article" date="2014" name="Science">
        <title>The coffee genome provides insight into the convergent evolution of caffeine biosynthesis.</title>
        <authorList>
            <person name="Denoeud F."/>
            <person name="Carretero-Paulet L."/>
            <person name="Dereeper A."/>
            <person name="Droc G."/>
            <person name="Guyot R."/>
            <person name="Pietrella M."/>
            <person name="Zheng C."/>
            <person name="Alberti A."/>
            <person name="Anthony F."/>
            <person name="Aprea G."/>
            <person name="Aury J.M."/>
            <person name="Bento P."/>
            <person name="Bernard M."/>
            <person name="Bocs S."/>
            <person name="Campa C."/>
            <person name="Cenci A."/>
            <person name="Combes M.C."/>
            <person name="Crouzillat D."/>
            <person name="Da Silva C."/>
            <person name="Daddiego L."/>
            <person name="De Bellis F."/>
            <person name="Dussert S."/>
            <person name="Garsmeur O."/>
            <person name="Gayraud T."/>
            <person name="Guignon V."/>
            <person name="Jahn K."/>
            <person name="Jamilloux V."/>
            <person name="Joet T."/>
            <person name="Labadie K."/>
            <person name="Lan T."/>
            <person name="Leclercq J."/>
            <person name="Lepelley M."/>
            <person name="Leroy T."/>
            <person name="Li L.T."/>
            <person name="Librado P."/>
            <person name="Lopez L."/>
            <person name="Munoz A."/>
            <person name="Noel B."/>
            <person name="Pallavicini A."/>
            <person name="Perrotta G."/>
            <person name="Poncet V."/>
            <person name="Pot D."/>
            <person name="Priyono X."/>
            <person name="Rigoreau M."/>
            <person name="Rouard M."/>
            <person name="Rozas J."/>
            <person name="Tranchant-Dubreuil C."/>
            <person name="VanBuren R."/>
            <person name="Zhang Q."/>
            <person name="Andrade A.C."/>
            <person name="Argout X."/>
            <person name="Bertrand B."/>
            <person name="de Kochko A."/>
            <person name="Graziosi G."/>
            <person name="Henry R.J."/>
            <person name="Jayarama X."/>
            <person name="Ming R."/>
            <person name="Nagai C."/>
            <person name="Rounsley S."/>
            <person name="Sankoff D."/>
            <person name="Giuliano G."/>
            <person name="Albert V.A."/>
            <person name="Wincker P."/>
            <person name="Lashermes P."/>
        </authorList>
    </citation>
    <scope>NUCLEOTIDE SEQUENCE [LARGE SCALE GENOMIC DNA]</scope>
    <source>
        <strain evidence="4">cv. DH200-94</strain>
    </source>
</reference>
<dbReference type="AlphaFoldDB" id="A0A068UCR0"/>
<accession>A0A068UCR0</accession>
<dbReference type="GO" id="GO:0005992">
    <property type="term" value="P:trehalose biosynthetic process"/>
    <property type="evidence" value="ECO:0007669"/>
    <property type="project" value="InterPro"/>
</dbReference>
<comment type="similarity">
    <text evidence="1">In the N-terminal section; belongs to the glycosyltransferase 20 family.</text>
</comment>
<evidence type="ECO:0000256" key="1">
    <source>
        <dbReference type="ARBA" id="ARBA00005409"/>
    </source>
</evidence>
<dbReference type="EMBL" id="HG739103">
    <property type="protein sequence ID" value="CDP06057.1"/>
    <property type="molecule type" value="Genomic_DNA"/>
</dbReference>
<evidence type="ECO:0000313" key="3">
    <source>
        <dbReference type="EMBL" id="CDP06057.1"/>
    </source>
</evidence>
<dbReference type="Gene3D" id="3.40.50.1000">
    <property type="entry name" value="HAD superfamily/HAD-like"/>
    <property type="match status" value="1"/>
</dbReference>
<proteinExistence type="inferred from homology"/>
<dbReference type="Pfam" id="PF02358">
    <property type="entry name" value="Trehalose_PPase"/>
    <property type="match status" value="1"/>
</dbReference>
<dbReference type="PhylomeDB" id="A0A068UCR0"/>
<sequence length="395" mass="44679">MPAEEREKRHRHNFAHVTTHTAQEWAETFVSELNDTVIEAQQRIRKVPPPLNVTDAVKRYLQSNNRLLILGFNATLTESVDTPGRRGGDQIKEMELKLHPEVKGPLTALCSDPKTTVVVLSGSDRSVLDENFGEYNMWLAAENGMFLRSTKGEWMTTMPEHLHMDWVDSVKHVFEYFTERTPRSHYELRETSLVWNYKYADVEFGRLQARDMLQHLWTGPISNASVDVAQGSRSVEVRAVGVTKGAAIDRILGEIVHTKAITTPIDYVLCIGHFLQKDEDVYTFFEPELPSDAMSIPKIKVTDAMKFPVERRPAPKLLTGRNSSKSSQHKSQRPVLNSGGGRRSSPETTSWNVLDLKKENYFSCSVGRTRTNARYVLNTSAEVVAFVKDLAETSS</sequence>
<dbReference type="FunFam" id="3.40.50.1000:FF:000100">
    <property type="entry name" value="Alpha,alpha-trehalose-phosphate synthase"/>
    <property type="match status" value="1"/>
</dbReference>
<dbReference type="GO" id="GO:0005829">
    <property type="term" value="C:cytosol"/>
    <property type="evidence" value="ECO:0007669"/>
    <property type="project" value="TreeGrafter"/>
</dbReference>